<dbReference type="OrthoDB" id="9800627at2"/>
<accession>A0A0X8JRC4</accession>
<dbReference type="GO" id="GO:0005886">
    <property type="term" value="C:plasma membrane"/>
    <property type="evidence" value="ECO:0007669"/>
    <property type="project" value="UniProtKB-SubCell"/>
</dbReference>
<dbReference type="RefSeq" id="WP_066607108.1">
    <property type="nucleotide sequence ID" value="NZ_CP014230.1"/>
</dbReference>
<dbReference type="InterPro" id="IPR008915">
    <property type="entry name" value="Peptidase_M50"/>
</dbReference>
<dbReference type="GO" id="GO:0008237">
    <property type="term" value="F:metallopeptidase activity"/>
    <property type="evidence" value="ECO:0007669"/>
    <property type="project" value="UniProtKB-KW"/>
</dbReference>
<dbReference type="GO" id="GO:0046872">
    <property type="term" value="F:metal ion binding"/>
    <property type="evidence" value="ECO:0007669"/>
    <property type="project" value="UniProtKB-KW"/>
</dbReference>
<evidence type="ECO:0000256" key="13">
    <source>
        <dbReference type="SAM" id="Phobius"/>
    </source>
</evidence>
<feature type="transmembrane region" description="Helical" evidence="13">
    <location>
        <begin position="129"/>
        <end position="153"/>
    </location>
</feature>
<dbReference type="Pfam" id="PF02163">
    <property type="entry name" value="Peptidase_M50"/>
    <property type="match status" value="1"/>
</dbReference>
<feature type="domain" description="Peptidase M50" evidence="14">
    <location>
        <begin position="135"/>
        <end position="169"/>
    </location>
</feature>
<dbReference type="EMBL" id="CP014230">
    <property type="protein sequence ID" value="AMD93490.1"/>
    <property type="molecule type" value="Genomic_DNA"/>
</dbReference>
<evidence type="ECO:0000256" key="1">
    <source>
        <dbReference type="ARBA" id="ARBA00001947"/>
    </source>
</evidence>
<dbReference type="PANTHER" id="PTHR35864:SF1">
    <property type="entry name" value="ZINC METALLOPROTEASE YWHC-RELATED"/>
    <property type="match status" value="1"/>
</dbReference>
<keyword evidence="7" id="KW-0479">Metal-binding</keyword>
<keyword evidence="4" id="KW-1003">Cell membrane</keyword>
<keyword evidence="9" id="KW-0862">Zinc</keyword>
<dbReference type="InterPro" id="IPR044537">
    <property type="entry name" value="Rip2-like"/>
</dbReference>
<keyword evidence="10 13" id="KW-1133">Transmembrane helix</keyword>
<dbReference type="GO" id="GO:0006508">
    <property type="term" value="P:proteolysis"/>
    <property type="evidence" value="ECO:0007669"/>
    <property type="project" value="UniProtKB-KW"/>
</dbReference>
<evidence type="ECO:0000256" key="3">
    <source>
        <dbReference type="ARBA" id="ARBA00007931"/>
    </source>
</evidence>
<sequence length="216" mass="23502">MFDFSQTIQHLSIVAIPFIFGITCHEVAHGYVSYLLGDPTAKNAGRLTLNPLKHLDPLGTLTLILTRMIGWAKPVPINPAYYRNPRRDILYVSLAGPMANFGVMLLFAVILKLLALAARNPGAASWAYFLYPAINIAMAGIFINAILGVFNLLPIPPLDGSKILACLLPPSLGASFMRLEPYGFLILLAFAVAGILEWVLSPVSDFVRTSIVNPLL</sequence>
<evidence type="ECO:0000256" key="4">
    <source>
        <dbReference type="ARBA" id="ARBA00022475"/>
    </source>
</evidence>
<evidence type="ECO:0000256" key="6">
    <source>
        <dbReference type="ARBA" id="ARBA00022692"/>
    </source>
</evidence>
<evidence type="ECO:0000256" key="9">
    <source>
        <dbReference type="ARBA" id="ARBA00022833"/>
    </source>
</evidence>
<comment type="subcellular location">
    <subcellularLocation>
        <location evidence="2">Cell membrane</location>
        <topology evidence="2">Multi-pass membrane protein</topology>
    </subcellularLocation>
</comment>
<evidence type="ECO:0000313" key="16">
    <source>
        <dbReference type="Proteomes" id="UP000063964"/>
    </source>
</evidence>
<keyword evidence="11" id="KW-0482">Metalloprotease</keyword>
<dbReference type="CDD" id="cd06158">
    <property type="entry name" value="S2P-M50_like_1"/>
    <property type="match status" value="1"/>
</dbReference>
<keyword evidence="8" id="KW-0378">Hydrolase</keyword>
<evidence type="ECO:0000256" key="5">
    <source>
        <dbReference type="ARBA" id="ARBA00022670"/>
    </source>
</evidence>
<dbReference type="Proteomes" id="UP000063964">
    <property type="component" value="Chromosome"/>
</dbReference>
<feature type="transmembrane region" description="Helical" evidence="13">
    <location>
        <begin position="89"/>
        <end position="117"/>
    </location>
</feature>
<evidence type="ECO:0000256" key="12">
    <source>
        <dbReference type="ARBA" id="ARBA00023136"/>
    </source>
</evidence>
<evidence type="ECO:0000256" key="10">
    <source>
        <dbReference type="ARBA" id="ARBA00022989"/>
    </source>
</evidence>
<keyword evidence="16" id="KW-1185">Reference proteome</keyword>
<evidence type="ECO:0000256" key="8">
    <source>
        <dbReference type="ARBA" id="ARBA00022801"/>
    </source>
</evidence>
<comment type="cofactor">
    <cofactor evidence="1">
        <name>Zn(2+)</name>
        <dbReference type="ChEBI" id="CHEBI:29105"/>
    </cofactor>
</comment>
<keyword evidence="12 13" id="KW-0472">Membrane</keyword>
<evidence type="ECO:0000313" key="15">
    <source>
        <dbReference type="EMBL" id="AMD93490.1"/>
    </source>
</evidence>
<dbReference type="AlphaFoldDB" id="A0A0X8JRC4"/>
<dbReference type="STRING" id="888061.AXF15_10535"/>
<proteinExistence type="inferred from homology"/>
<feature type="transmembrane region" description="Helical" evidence="13">
    <location>
        <begin position="182"/>
        <end position="200"/>
    </location>
</feature>
<evidence type="ECO:0000256" key="2">
    <source>
        <dbReference type="ARBA" id="ARBA00004651"/>
    </source>
</evidence>
<dbReference type="PANTHER" id="PTHR35864">
    <property type="entry name" value="ZINC METALLOPROTEASE MJ0611-RELATED"/>
    <property type="match status" value="1"/>
</dbReference>
<keyword evidence="6 13" id="KW-0812">Transmembrane</keyword>
<keyword evidence="5" id="KW-0645">Protease</keyword>
<gene>
    <name evidence="15" type="ORF">AXF15_10535</name>
</gene>
<dbReference type="InterPro" id="IPR052348">
    <property type="entry name" value="Metallopeptidase_M50B"/>
</dbReference>
<protein>
    <submittedName>
        <fullName evidence="15">Peptidase</fullName>
    </submittedName>
</protein>
<name>A0A0X8JRC4_9BACT</name>
<evidence type="ECO:0000256" key="7">
    <source>
        <dbReference type="ARBA" id="ARBA00022723"/>
    </source>
</evidence>
<organism evidence="15 16">
    <name type="scientific">Desulfomicrobium orale DSM 12838</name>
    <dbReference type="NCBI Taxonomy" id="888061"/>
    <lineage>
        <taxon>Bacteria</taxon>
        <taxon>Pseudomonadati</taxon>
        <taxon>Thermodesulfobacteriota</taxon>
        <taxon>Desulfovibrionia</taxon>
        <taxon>Desulfovibrionales</taxon>
        <taxon>Desulfomicrobiaceae</taxon>
        <taxon>Desulfomicrobium</taxon>
    </lineage>
</organism>
<dbReference type="KEGG" id="doa:AXF15_10535"/>
<reference evidence="16" key="1">
    <citation type="submission" date="2016-02" db="EMBL/GenBank/DDBJ databases">
        <authorList>
            <person name="Holder M.E."/>
            <person name="Ajami N.J."/>
            <person name="Petrosino J.F."/>
        </authorList>
    </citation>
    <scope>NUCLEOTIDE SEQUENCE [LARGE SCALE GENOMIC DNA]</scope>
    <source>
        <strain evidence="16">DSM 12838</strain>
    </source>
</reference>
<comment type="similarity">
    <text evidence="3">Belongs to the peptidase M50B family.</text>
</comment>
<evidence type="ECO:0000256" key="11">
    <source>
        <dbReference type="ARBA" id="ARBA00023049"/>
    </source>
</evidence>
<evidence type="ECO:0000259" key="14">
    <source>
        <dbReference type="Pfam" id="PF02163"/>
    </source>
</evidence>